<dbReference type="InterPro" id="IPR038729">
    <property type="entry name" value="Rad50/SbcC_AAA"/>
</dbReference>
<proteinExistence type="inferred from homology"/>
<name>A0A1Q2YCC1_9ASCO</name>
<dbReference type="GO" id="GO:0005634">
    <property type="term" value="C:nucleus"/>
    <property type="evidence" value="ECO:0007669"/>
    <property type="project" value="TreeGrafter"/>
</dbReference>
<dbReference type="InterPro" id="IPR027417">
    <property type="entry name" value="P-loop_NTPase"/>
</dbReference>
<gene>
    <name evidence="6" type="ORF">PMKS-000612</name>
</gene>
<comment type="caution">
    <text evidence="6">The sequence shown here is derived from an EMBL/GenBank/DDBJ whole genome shotgun (WGS) entry which is preliminary data.</text>
</comment>
<dbReference type="PANTHER" id="PTHR45916:SF1">
    <property type="entry name" value="STRUCTURAL MAINTENANCE OF CHROMOSOMES PROTEIN 5"/>
    <property type="match status" value="1"/>
</dbReference>
<accession>A0A1Q2YCC1</accession>
<evidence type="ECO:0000256" key="1">
    <source>
        <dbReference type="ARBA" id="ARBA00010171"/>
    </source>
</evidence>
<feature type="domain" description="Rad50/SbcC-type AAA" evidence="5">
    <location>
        <begin position="36"/>
        <end position="237"/>
    </location>
</feature>
<dbReference type="Gene3D" id="3.40.50.300">
    <property type="entry name" value="P-loop containing nucleotide triphosphate hydrolases"/>
    <property type="match status" value="2"/>
</dbReference>
<keyword evidence="3 4" id="KW-0175">Coiled coil</keyword>
<evidence type="ECO:0000256" key="2">
    <source>
        <dbReference type="ARBA" id="ARBA00018687"/>
    </source>
</evidence>
<dbReference type="PANTHER" id="PTHR45916">
    <property type="entry name" value="STRUCTURAL MAINTENANCE OF CHROMOSOMES PROTEIN 5"/>
    <property type="match status" value="1"/>
</dbReference>
<evidence type="ECO:0000313" key="7">
    <source>
        <dbReference type="Proteomes" id="UP000186136"/>
    </source>
</evidence>
<dbReference type="OrthoDB" id="10254973at2759"/>
<feature type="coiled-coil region" evidence="4">
    <location>
        <begin position="647"/>
        <end position="719"/>
    </location>
</feature>
<evidence type="ECO:0000256" key="3">
    <source>
        <dbReference type="ARBA" id="ARBA00023054"/>
    </source>
</evidence>
<sequence length="1095" mass="126754">MTQICSLGEGLPVPKRLKSHFTPNYNAFQPGSIIRCKLSNFMSYALTEFHFGPRMNLIIGPNGSGKSTFVCAVCIGLGGKLSNLGKESMITDGFIKDNKDEARIELELKAFENDSGLNSVIIATKLLRNRKTLWEINHRPASENDIKKLLRSFNIQLDNLCQFLPQDRVSKFADLKSEDLLKEIERSYKNGELLGQHNLIVRLQSTINQEEKTFNESREILLELKVKNDALKEKVEKHRHYLKLKKDLEKTEMIRPYVKLQDKKNEMVILKQSFDVERDTFTQFQEKVKPIEESLKSSDEALNEVNESIKDLDISNLKVSKDLKSVESRIEKLDGKTKEYLSTMKEYDSKLLRTKEEYFKLRDDFHKIEDDLKKLDLVDDNDVQEWKHRRLALKNEFLEFDDIITGIKSKANACERKLDSIKGEIILQQQRLNSKDRLNTIDYNRYRVSIQAVQALRKLKQSNPDFPYKFSEPALVTLNVKNTAIAPIVEALIPFSHLNAIVVPTKSDYNGLSRFLYDERKLMVSMRTLGEKFDVRHDQIPNETIKRLGFDGYISDFLTGPEEVIQMLCENVYLHRIPVSIKGLSASQKDTINREIEKGLGLVKYVSHDEIYTMNRSSYGRRQVTTNIKSFKLRSFIFQNGLSEEQKKIIGDKLQELNQEYATVENTVKELKRDISERQENYKDKRLEFNKYEEDVRRAGHIRREETKLKQRLQMAEERMVVKKKAIKSVKHSNSGANRQKIYEKIDCNLNEKMHLQRTDKRELLIKKMANDTSLILLKIKRIEESNKVESIKELHMSIKEEKDEKLQKLESLKASYRKAKKHYQESLERYKNKVSEYSVEDKEDMKQIIEEMAEKEILNEEGLNTRIDKIKSEMQLNNRSGGEVSLKQLEENEEKINSLDSSIPEMEQSIARHKEELGEMTKSWESELDKIVSMISSDFGDNMNQIASAGDVKLDKSDSDYSKWKLIIQVSFRDNEELSNFNGAQHSGGEKSTTTAVFLNSLQGLTNTPFRVVDEINQGMDARNERKAHELIVKKATSGHVKASQYFLITPKLLTDLYYGPSMTVHCIFAGRWCPGCEDDLPYLEMGVTAKYAG</sequence>
<feature type="coiled-coil region" evidence="4">
    <location>
        <begin position="796"/>
        <end position="841"/>
    </location>
</feature>
<dbReference type="GO" id="GO:0030915">
    <property type="term" value="C:Smc5-Smc6 complex"/>
    <property type="evidence" value="ECO:0007669"/>
    <property type="project" value="TreeGrafter"/>
</dbReference>
<dbReference type="SUPFAM" id="SSF52540">
    <property type="entry name" value="P-loop containing nucleoside triphosphate hydrolases"/>
    <property type="match status" value="2"/>
</dbReference>
<dbReference type="GO" id="GO:0016887">
    <property type="term" value="F:ATP hydrolysis activity"/>
    <property type="evidence" value="ECO:0007669"/>
    <property type="project" value="InterPro"/>
</dbReference>
<protein>
    <recommendedName>
        <fullName evidence="2">Structural maintenance of chromosomes protein 5</fullName>
    </recommendedName>
</protein>
<reference evidence="6 7" key="1">
    <citation type="submission" date="2016-08" db="EMBL/GenBank/DDBJ databases">
        <title>Whole genome shotgun sequence of Pichia membranifaciens KS47-1.</title>
        <authorList>
            <person name="Konishi M."/>
            <person name="Ishida M."/>
            <person name="Arakawa T."/>
            <person name="Kato Y."/>
            <person name="Horiuchi J."/>
        </authorList>
    </citation>
    <scope>NUCLEOTIDE SEQUENCE [LARGE SCALE GENOMIC DNA]</scope>
    <source>
        <strain evidence="6 7">KS47-1</strain>
    </source>
</reference>
<dbReference type="Proteomes" id="UP000186136">
    <property type="component" value="Unassembled WGS sequence"/>
</dbReference>
<dbReference type="GO" id="GO:0000724">
    <property type="term" value="P:double-strand break repair via homologous recombination"/>
    <property type="evidence" value="ECO:0007669"/>
    <property type="project" value="TreeGrafter"/>
</dbReference>
<organism evidence="6 7">
    <name type="scientific">Pichia membranifaciens</name>
    <dbReference type="NCBI Taxonomy" id="4926"/>
    <lineage>
        <taxon>Eukaryota</taxon>
        <taxon>Fungi</taxon>
        <taxon>Dikarya</taxon>
        <taxon>Ascomycota</taxon>
        <taxon>Saccharomycotina</taxon>
        <taxon>Pichiomycetes</taxon>
        <taxon>Pichiales</taxon>
        <taxon>Pichiaceae</taxon>
        <taxon>Pichia</taxon>
    </lineage>
</organism>
<dbReference type="GO" id="GO:0003697">
    <property type="term" value="F:single-stranded DNA binding"/>
    <property type="evidence" value="ECO:0007669"/>
    <property type="project" value="TreeGrafter"/>
</dbReference>
<dbReference type="EMBL" id="BDGI01000022">
    <property type="protein sequence ID" value="GAV27151.1"/>
    <property type="molecule type" value="Genomic_DNA"/>
</dbReference>
<evidence type="ECO:0000259" key="5">
    <source>
        <dbReference type="Pfam" id="PF13476"/>
    </source>
</evidence>
<dbReference type="Pfam" id="PF13476">
    <property type="entry name" value="AAA_23"/>
    <property type="match status" value="1"/>
</dbReference>
<keyword evidence="7" id="KW-1185">Reference proteome</keyword>
<dbReference type="AlphaFoldDB" id="A0A1Q2YCC1"/>
<comment type="similarity">
    <text evidence="1">Belongs to the SMC family. SMC5 subfamily.</text>
</comment>
<evidence type="ECO:0000313" key="6">
    <source>
        <dbReference type="EMBL" id="GAV27151.1"/>
    </source>
</evidence>
<evidence type="ECO:0000256" key="4">
    <source>
        <dbReference type="SAM" id="Coils"/>
    </source>
</evidence>